<dbReference type="Proteomes" id="UP000275078">
    <property type="component" value="Unassembled WGS sequence"/>
</dbReference>
<proteinExistence type="predicted"/>
<reference evidence="1 2" key="1">
    <citation type="journal article" date="2018" name="Nat. Ecol. Evol.">
        <title>Pezizomycetes genomes reveal the molecular basis of ectomycorrhizal truffle lifestyle.</title>
        <authorList>
            <person name="Murat C."/>
            <person name="Payen T."/>
            <person name="Noel B."/>
            <person name="Kuo A."/>
            <person name="Morin E."/>
            <person name="Chen J."/>
            <person name="Kohler A."/>
            <person name="Krizsan K."/>
            <person name="Balestrini R."/>
            <person name="Da Silva C."/>
            <person name="Montanini B."/>
            <person name="Hainaut M."/>
            <person name="Levati E."/>
            <person name="Barry K.W."/>
            <person name="Belfiori B."/>
            <person name="Cichocki N."/>
            <person name="Clum A."/>
            <person name="Dockter R.B."/>
            <person name="Fauchery L."/>
            <person name="Guy J."/>
            <person name="Iotti M."/>
            <person name="Le Tacon F."/>
            <person name="Lindquist E.A."/>
            <person name="Lipzen A."/>
            <person name="Malagnac F."/>
            <person name="Mello A."/>
            <person name="Molinier V."/>
            <person name="Miyauchi S."/>
            <person name="Poulain J."/>
            <person name="Riccioni C."/>
            <person name="Rubini A."/>
            <person name="Sitrit Y."/>
            <person name="Splivallo R."/>
            <person name="Traeger S."/>
            <person name="Wang M."/>
            <person name="Zifcakova L."/>
            <person name="Wipf D."/>
            <person name="Zambonelli A."/>
            <person name="Paolocci F."/>
            <person name="Nowrousian M."/>
            <person name="Ottonello S."/>
            <person name="Baldrian P."/>
            <person name="Spatafora J.W."/>
            <person name="Henrissat B."/>
            <person name="Nagy L.G."/>
            <person name="Aury J.M."/>
            <person name="Wincker P."/>
            <person name="Grigoriev I.V."/>
            <person name="Bonfante P."/>
            <person name="Martin F.M."/>
        </authorList>
    </citation>
    <scope>NUCLEOTIDE SEQUENCE [LARGE SCALE GENOMIC DNA]</scope>
    <source>
        <strain evidence="1 2">RN42</strain>
    </source>
</reference>
<protein>
    <recommendedName>
        <fullName evidence="3">F-box domain-containing protein</fullName>
    </recommendedName>
</protein>
<gene>
    <name evidence="1" type="ORF">BJ508DRAFT_332992</name>
</gene>
<evidence type="ECO:0008006" key="3">
    <source>
        <dbReference type="Google" id="ProtNLM"/>
    </source>
</evidence>
<accession>A0A3N4HKZ1</accession>
<keyword evidence="2" id="KW-1185">Reference proteome</keyword>
<dbReference type="AlphaFoldDB" id="A0A3N4HKZ1"/>
<sequence length="303" mass="34303">MATHNNIHEPTTTNCNGPILKLPNELLHHIAILSSTPEAFLNLKGVNRQFNAIISSKLARDQFINGWIGAHFDGSEKGKMMKFAFDWLRKACDELLRFENEPKYTQEYGEENARINASERSRQCFSLVVEGDLRFGIDVPTEGWYSNIIRREPTAESQHKKLASIFHDPTNELSVTVTHNYYGPDMHGEWTHGILNSGEALGLFGKYYKLRMSRWGTQWFDSLGFDDVMLADALAQRWPTTYRNLTPETDGSGNQEGWVPNSDGSIRTAKNIKILMVIYVEYCGLLGRAILAKDPTPADSKSQ</sequence>
<organism evidence="1 2">
    <name type="scientific">Ascobolus immersus RN42</name>
    <dbReference type="NCBI Taxonomy" id="1160509"/>
    <lineage>
        <taxon>Eukaryota</taxon>
        <taxon>Fungi</taxon>
        <taxon>Dikarya</taxon>
        <taxon>Ascomycota</taxon>
        <taxon>Pezizomycotina</taxon>
        <taxon>Pezizomycetes</taxon>
        <taxon>Pezizales</taxon>
        <taxon>Ascobolaceae</taxon>
        <taxon>Ascobolus</taxon>
    </lineage>
</organism>
<evidence type="ECO:0000313" key="1">
    <source>
        <dbReference type="EMBL" id="RPA74502.1"/>
    </source>
</evidence>
<evidence type="ECO:0000313" key="2">
    <source>
        <dbReference type="Proteomes" id="UP000275078"/>
    </source>
</evidence>
<name>A0A3N4HKZ1_ASCIM</name>
<dbReference type="EMBL" id="ML119788">
    <property type="protein sequence ID" value="RPA74502.1"/>
    <property type="molecule type" value="Genomic_DNA"/>
</dbReference>